<evidence type="ECO:0000256" key="2">
    <source>
        <dbReference type="ARBA" id="ARBA00022527"/>
    </source>
</evidence>
<dbReference type="PROSITE" id="PS51257">
    <property type="entry name" value="PROKAR_LIPOPROTEIN"/>
    <property type="match status" value="1"/>
</dbReference>
<evidence type="ECO:0000256" key="3">
    <source>
        <dbReference type="ARBA" id="ARBA00022679"/>
    </source>
</evidence>
<evidence type="ECO:0000313" key="11">
    <source>
        <dbReference type="Proteomes" id="UP000268727"/>
    </source>
</evidence>
<dbReference type="PANTHER" id="PTHR43289:SF6">
    <property type="entry name" value="SERINE_THREONINE-PROTEIN KINASE NEKL-3"/>
    <property type="match status" value="1"/>
</dbReference>
<dbReference type="SMART" id="SM00220">
    <property type="entry name" value="S_TKc"/>
    <property type="match status" value="1"/>
</dbReference>
<evidence type="ECO:0000256" key="1">
    <source>
        <dbReference type="ARBA" id="ARBA00012513"/>
    </source>
</evidence>
<dbReference type="EC" id="2.7.11.1" evidence="1"/>
<proteinExistence type="predicted"/>
<comment type="caution">
    <text evidence="10">The sequence shown here is derived from an EMBL/GenBank/DDBJ whole genome shotgun (WGS) entry which is preliminary data.</text>
</comment>
<keyword evidence="3" id="KW-0808">Transferase</keyword>
<dbReference type="Pfam" id="PF00069">
    <property type="entry name" value="Pkinase"/>
    <property type="match status" value="1"/>
</dbReference>
<sequence length="423" mass="44485">MRRARTTKSVCLWSAGTGHLMVSCVPLHKVVVVSLPRSGELLAGRYELAGTLGIGGMAEVRRGWDTVLRRAVAVKLFDATGDPDAGRRFDNEARTLARLSHPGLVSVYDAGHSDGTAFVVLRLVEGRTLRDRIAEGPLSVPEVRDLGARLAEALAYVHEQGVVHRDVKPSNILLDDDGTPYLADFGLAHLADSTRFTRTNQMVGTAAYLAPEQVRGSEVGPAADVYSFGLVLLECLTGRREYPGGDVESAVARLHRPAVVPDDLPDDLVRLLSLTTSLSVRRRPTAHRCAHVLRDLPDDDPTAVAAVPRPRRQLTALAASAAGLVGALGIAWAVSPGSSPATSAPVESPARAVVQDTGTTTNQPVADLATTTPAAAQPVVEQPVVEERPVAGEQPAGPQARPVAPGQKDGKGKPAGKAGKGKP</sequence>
<dbReference type="SUPFAM" id="SSF56112">
    <property type="entry name" value="Protein kinase-like (PK-like)"/>
    <property type="match status" value="1"/>
</dbReference>
<dbReference type="Gene3D" id="1.10.510.10">
    <property type="entry name" value="Transferase(Phosphotransferase) domain 1"/>
    <property type="match status" value="1"/>
</dbReference>
<dbReference type="InterPro" id="IPR017441">
    <property type="entry name" value="Protein_kinase_ATP_BS"/>
</dbReference>
<dbReference type="GO" id="GO:0005524">
    <property type="term" value="F:ATP binding"/>
    <property type="evidence" value="ECO:0007669"/>
    <property type="project" value="UniProtKB-UniRule"/>
</dbReference>
<dbReference type="EMBL" id="RJKM01000001">
    <property type="protein sequence ID" value="ROP35128.1"/>
    <property type="molecule type" value="Genomic_DNA"/>
</dbReference>
<dbReference type="Proteomes" id="UP000268727">
    <property type="component" value="Unassembled WGS sequence"/>
</dbReference>
<dbReference type="AlphaFoldDB" id="A0A3N1GY11"/>
<reference evidence="10 11" key="1">
    <citation type="submission" date="2018-11" db="EMBL/GenBank/DDBJ databases">
        <title>Sequencing the genomes of 1000 actinobacteria strains.</title>
        <authorList>
            <person name="Klenk H.-P."/>
        </authorList>
    </citation>
    <scope>NUCLEOTIDE SEQUENCE [LARGE SCALE GENOMIC DNA]</scope>
    <source>
        <strain evidence="10 11">DSM 44231</strain>
    </source>
</reference>
<evidence type="ECO:0000256" key="8">
    <source>
        <dbReference type="SAM" id="MobiDB-lite"/>
    </source>
</evidence>
<feature type="binding site" evidence="7">
    <location>
        <position position="75"/>
    </location>
    <ligand>
        <name>ATP</name>
        <dbReference type="ChEBI" id="CHEBI:30616"/>
    </ligand>
</feature>
<evidence type="ECO:0000256" key="7">
    <source>
        <dbReference type="PROSITE-ProRule" id="PRU10141"/>
    </source>
</evidence>
<feature type="region of interest" description="Disordered" evidence="8">
    <location>
        <begin position="336"/>
        <end position="423"/>
    </location>
</feature>
<keyword evidence="11" id="KW-1185">Reference proteome</keyword>
<dbReference type="InterPro" id="IPR011009">
    <property type="entry name" value="Kinase-like_dom_sf"/>
</dbReference>
<evidence type="ECO:0000256" key="4">
    <source>
        <dbReference type="ARBA" id="ARBA00022741"/>
    </source>
</evidence>
<evidence type="ECO:0000256" key="6">
    <source>
        <dbReference type="ARBA" id="ARBA00022840"/>
    </source>
</evidence>
<keyword evidence="5 10" id="KW-0418">Kinase</keyword>
<evidence type="ECO:0000259" key="9">
    <source>
        <dbReference type="PROSITE" id="PS50011"/>
    </source>
</evidence>
<protein>
    <recommendedName>
        <fullName evidence="1">non-specific serine/threonine protein kinase</fullName>
        <ecNumber evidence="1">2.7.11.1</ecNumber>
    </recommendedName>
</protein>
<dbReference type="PANTHER" id="PTHR43289">
    <property type="entry name" value="MITOGEN-ACTIVATED PROTEIN KINASE KINASE KINASE 20-RELATED"/>
    <property type="match status" value="1"/>
</dbReference>
<dbReference type="GO" id="GO:0004674">
    <property type="term" value="F:protein serine/threonine kinase activity"/>
    <property type="evidence" value="ECO:0007669"/>
    <property type="project" value="UniProtKB-KW"/>
</dbReference>
<dbReference type="PROSITE" id="PS50011">
    <property type="entry name" value="PROTEIN_KINASE_DOM"/>
    <property type="match status" value="1"/>
</dbReference>
<dbReference type="PROSITE" id="PS00108">
    <property type="entry name" value="PROTEIN_KINASE_ST"/>
    <property type="match status" value="1"/>
</dbReference>
<dbReference type="InterPro" id="IPR000719">
    <property type="entry name" value="Prot_kinase_dom"/>
</dbReference>
<organism evidence="10 11">
    <name type="scientific">Saccharothrix texasensis</name>
    <dbReference type="NCBI Taxonomy" id="103734"/>
    <lineage>
        <taxon>Bacteria</taxon>
        <taxon>Bacillati</taxon>
        <taxon>Actinomycetota</taxon>
        <taxon>Actinomycetes</taxon>
        <taxon>Pseudonocardiales</taxon>
        <taxon>Pseudonocardiaceae</taxon>
        <taxon>Saccharothrix</taxon>
    </lineage>
</organism>
<gene>
    <name evidence="10" type="ORF">EDD40_0349</name>
</gene>
<keyword evidence="4 7" id="KW-0547">Nucleotide-binding</keyword>
<accession>A0A3N1GY11</accession>
<dbReference type="PROSITE" id="PS00107">
    <property type="entry name" value="PROTEIN_KINASE_ATP"/>
    <property type="match status" value="1"/>
</dbReference>
<evidence type="ECO:0000256" key="5">
    <source>
        <dbReference type="ARBA" id="ARBA00022777"/>
    </source>
</evidence>
<feature type="domain" description="Protein kinase" evidence="9">
    <location>
        <begin position="46"/>
        <end position="294"/>
    </location>
</feature>
<feature type="compositionally biased region" description="Low complexity" evidence="8">
    <location>
        <begin position="364"/>
        <end position="383"/>
    </location>
</feature>
<dbReference type="CDD" id="cd14014">
    <property type="entry name" value="STKc_PknB_like"/>
    <property type="match status" value="1"/>
</dbReference>
<name>A0A3N1GY11_9PSEU</name>
<dbReference type="Gene3D" id="3.30.200.20">
    <property type="entry name" value="Phosphorylase Kinase, domain 1"/>
    <property type="match status" value="1"/>
</dbReference>
<keyword evidence="6 7" id="KW-0067">ATP-binding</keyword>
<dbReference type="InterPro" id="IPR008271">
    <property type="entry name" value="Ser/Thr_kinase_AS"/>
</dbReference>
<keyword evidence="2 10" id="KW-0723">Serine/threonine-protein kinase</keyword>
<evidence type="ECO:0000313" key="10">
    <source>
        <dbReference type="EMBL" id="ROP35128.1"/>
    </source>
</evidence>